<dbReference type="InterPro" id="IPR001296">
    <property type="entry name" value="Glyco_trans_1"/>
</dbReference>
<feature type="transmembrane region" description="Helical" evidence="1">
    <location>
        <begin position="89"/>
        <end position="106"/>
    </location>
</feature>
<dbReference type="Gene3D" id="3.40.50.2000">
    <property type="entry name" value="Glycogen Phosphorylase B"/>
    <property type="match status" value="2"/>
</dbReference>
<dbReference type="SUPFAM" id="SSF53756">
    <property type="entry name" value="UDP-Glycosyltransferase/glycogen phosphorylase"/>
    <property type="match status" value="1"/>
</dbReference>
<sequence length="370" mass="42324">MRICSPQLGIAPNSTLGGEVYDREVLAQFAKLGNDVEILLPKLRPFDKSIKKFHVEFAPIKIIFPAYLYSLIIIPYLFRKYRQTKFDLLRIHVHFLAFGALFFKLFHPNVPVVAHYHLDEDGFTFNAVNKFFLPRCELVIADSFYLKQKLITKFGLKEEKVKVVHCGTDLNIKPGPKDPKIQRKYNLNNKTVFIYMGRLIPRKRPDFLVEVFVEVHKKNPNTALIIFGQGSLETEIKEIVQKYGLEKSVFLLGTTFGEEKIRFYNTSDAFVFPSVNEGFVLVVLEALAAGLPVLASKAVSFGEAVENGANGYLIDPNDKSEWVKKMLELATNKTLCIKMGKRSRNIAVERFSWKQAAVNNLKYYKQLTDD</sequence>
<dbReference type="Pfam" id="PF13439">
    <property type="entry name" value="Glyco_transf_4"/>
    <property type="match status" value="1"/>
</dbReference>
<evidence type="ECO:0000256" key="1">
    <source>
        <dbReference type="SAM" id="Phobius"/>
    </source>
</evidence>
<reference evidence="4 5" key="1">
    <citation type="journal article" date="2015" name="Nature">
        <title>rRNA introns, odd ribosomes, and small enigmatic genomes across a large radiation of phyla.</title>
        <authorList>
            <person name="Brown C.T."/>
            <person name="Hug L.A."/>
            <person name="Thomas B.C."/>
            <person name="Sharon I."/>
            <person name="Castelle C.J."/>
            <person name="Singh A."/>
            <person name="Wilkins M.J."/>
            <person name="Williams K.H."/>
            <person name="Banfield J.F."/>
        </authorList>
    </citation>
    <scope>NUCLEOTIDE SEQUENCE [LARGE SCALE GENOMIC DNA]</scope>
</reference>
<feature type="transmembrane region" description="Helical" evidence="1">
    <location>
        <begin position="57"/>
        <end position="77"/>
    </location>
</feature>
<evidence type="ECO:0000259" key="3">
    <source>
        <dbReference type="Pfam" id="PF13439"/>
    </source>
</evidence>
<feature type="domain" description="Glycosyl transferase family 1" evidence="2">
    <location>
        <begin position="180"/>
        <end position="345"/>
    </location>
</feature>
<dbReference type="GO" id="GO:0016757">
    <property type="term" value="F:glycosyltransferase activity"/>
    <property type="evidence" value="ECO:0007669"/>
    <property type="project" value="InterPro"/>
</dbReference>
<dbReference type="EMBL" id="LBSA01000028">
    <property type="protein sequence ID" value="KKQ08292.1"/>
    <property type="molecule type" value="Genomic_DNA"/>
</dbReference>
<evidence type="ECO:0000259" key="2">
    <source>
        <dbReference type="Pfam" id="PF00534"/>
    </source>
</evidence>
<accession>A0A0G0ERZ9</accession>
<feature type="domain" description="Glycosyltransferase subfamily 4-like N-terminal" evidence="3">
    <location>
        <begin position="17"/>
        <end position="171"/>
    </location>
</feature>
<keyword evidence="1" id="KW-1133">Transmembrane helix</keyword>
<evidence type="ECO:0000313" key="4">
    <source>
        <dbReference type="EMBL" id="KKQ08292.1"/>
    </source>
</evidence>
<proteinExistence type="predicted"/>
<dbReference type="PANTHER" id="PTHR45947">
    <property type="entry name" value="SULFOQUINOVOSYL TRANSFERASE SQD2"/>
    <property type="match status" value="1"/>
</dbReference>
<dbReference type="CDD" id="cd03801">
    <property type="entry name" value="GT4_PimA-like"/>
    <property type="match status" value="1"/>
</dbReference>
<protein>
    <submittedName>
        <fullName evidence="4">Glycosyl transferase group 1</fullName>
    </submittedName>
</protein>
<comment type="caution">
    <text evidence="4">The sequence shown here is derived from an EMBL/GenBank/DDBJ whole genome shotgun (WGS) entry which is preliminary data.</text>
</comment>
<dbReference type="InterPro" id="IPR050194">
    <property type="entry name" value="Glycosyltransferase_grp1"/>
</dbReference>
<gene>
    <name evidence="4" type="ORF">US19_C0028G0010</name>
</gene>
<keyword evidence="1" id="KW-0812">Transmembrane</keyword>
<dbReference type="Pfam" id="PF00534">
    <property type="entry name" value="Glycos_transf_1"/>
    <property type="match status" value="1"/>
</dbReference>
<dbReference type="InterPro" id="IPR028098">
    <property type="entry name" value="Glyco_trans_4-like_N"/>
</dbReference>
<dbReference type="AlphaFoldDB" id="A0A0G0ERZ9"/>
<keyword evidence="4" id="KW-0808">Transferase</keyword>
<name>A0A0G0ERZ9_9BACT</name>
<dbReference type="Proteomes" id="UP000034492">
    <property type="component" value="Unassembled WGS sequence"/>
</dbReference>
<keyword evidence="1" id="KW-0472">Membrane</keyword>
<dbReference type="PANTHER" id="PTHR45947:SF3">
    <property type="entry name" value="SULFOQUINOVOSYL TRANSFERASE SQD2"/>
    <property type="match status" value="1"/>
</dbReference>
<organism evidence="4 5">
    <name type="scientific">Candidatus Daviesbacteria bacterium GW2011_GWB1_36_5</name>
    <dbReference type="NCBI Taxonomy" id="1618426"/>
    <lineage>
        <taxon>Bacteria</taxon>
        <taxon>Candidatus Daviesiibacteriota</taxon>
    </lineage>
</organism>
<evidence type="ECO:0000313" key="5">
    <source>
        <dbReference type="Proteomes" id="UP000034492"/>
    </source>
</evidence>